<feature type="region of interest" description="Disordered" evidence="4">
    <location>
        <begin position="236"/>
        <end position="285"/>
    </location>
</feature>
<keyword evidence="1" id="KW-0677">Repeat</keyword>
<dbReference type="Proteomes" id="UP000036893">
    <property type="component" value="Unassembled WGS sequence"/>
</dbReference>
<dbReference type="EMBL" id="BBXM02000005">
    <property type="protein sequence ID" value="GIC90483.1"/>
    <property type="molecule type" value="Genomic_DNA"/>
</dbReference>
<dbReference type="InterPro" id="IPR038305">
    <property type="entry name" value="HeLo_sf"/>
</dbReference>
<evidence type="ECO:0000259" key="6">
    <source>
        <dbReference type="Pfam" id="PF14479"/>
    </source>
</evidence>
<dbReference type="InterPro" id="IPR029498">
    <property type="entry name" value="HeLo_dom"/>
</dbReference>
<dbReference type="PANTHER" id="PTHR42345">
    <property type="entry name" value="TPR_REGION DOMAIN-CONTAINING PROTEIN"/>
    <property type="match status" value="1"/>
</dbReference>
<evidence type="ECO:0000256" key="5">
    <source>
        <dbReference type="SAM" id="SignalP"/>
    </source>
</evidence>
<evidence type="ECO:0000256" key="2">
    <source>
        <dbReference type="ARBA" id="ARBA00022803"/>
    </source>
</evidence>
<proteinExistence type="predicted"/>
<reference evidence="7" key="1">
    <citation type="journal article" date="2015" name="Genome Announc.">
        <title>Draft Genome Sequence of the Pathogenic Filamentous Fungus Aspergillus udagawae Strain IFM 46973T.</title>
        <authorList>
            <person name="Kusuya Y."/>
            <person name="Takahashi-Nakaguchi A."/>
            <person name="Takahashi H."/>
            <person name="Yaguchi T."/>
        </authorList>
    </citation>
    <scope>NUCLEOTIDE SEQUENCE</scope>
    <source>
        <strain evidence="7">IFM 46973</strain>
    </source>
</reference>
<dbReference type="InterPro" id="IPR013105">
    <property type="entry name" value="TPR_2"/>
</dbReference>
<dbReference type="InterPro" id="IPR019734">
    <property type="entry name" value="TPR_rpt"/>
</dbReference>
<dbReference type="Gene3D" id="1.25.40.10">
    <property type="entry name" value="Tetratricopeptide repeat domain"/>
    <property type="match status" value="1"/>
</dbReference>
<keyword evidence="2 3" id="KW-0802">TPR repeat</keyword>
<accession>A0A8E0QTC5</accession>
<comment type="caution">
    <text evidence="7">The sequence shown here is derived from an EMBL/GenBank/DDBJ whole genome shotgun (WGS) entry which is preliminary data.</text>
</comment>
<evidence type="ECO:0000256" key="1">
    <source>
        <dbReference type="ARBA" id="ARBA00022737"/>
    </source>
</evidence>
<feature type="chain" id="PRO_5034276377" description="Prion-inhibition and propagation HeLo domain-containing protein" evidence="5">
    <location>
        <begin position="22"/>
        <end position="1143"/>
    </location>
</feature>
<evidence type="ECO:0000256" key="3">
    <source>
        <dbReference type="PROSITE-ProRule" id="PRU00339"/>
    </source>
</evidence>
<dbReference type="Gene3D" id="1.20.120.1020">
    <property type="entry name" value="Prion-inhibition and propagation, HeLo domain"/>
    <property type="match status" value="1"/>
</dbReference>
<sequence>MTDVAGLVLGVAALWKTCVQVYEVVDSARQYGMEYELLNVKFEVERVRLLCWGDAVGLGGAPADPRLYREDVRGAVFRLLGCVQHVFENTDRLQNHYGLQPLDPALAAGEGQVVPSQSQRILGGVFKRAYDSLRRMARERQRDTTLARKAIWAVRDCKRFEVFVTELRGFNDSLESLFPDAQMKIAEAMRGDIDAAVEVHELQLLQEAMAGDHEELSEQASVRLEALGATVSARTELLSGTGDDRDSQTTAKDVAAQEPEEADEEIPLGGRQGGTQVPATEAAPEMDELSKRLREVELYVQKRSAGALTVSLIGPYSGAHVSGHVYWDGHKQERDFPYWDDRDKGFVSTNHASFEMYKKKKYMKKWSRDKYESLDSEDYSLLDPESHAKYENVNPGTVTVEGYGLECWDFEETKPRENSIMVSYADLPVLPARKLLRRLNELQKHKGKFGWSPTKEELDLKEFVGTMGYVDIQHVSTFPRWAQADYIFNSIVYYDQKAAQDPDRWIGDLYSLLNRTDIFADFTTTSSVGMQWAGPTDDMHIGVWNFLRQVIIGWELAVRLKYRQGSSSYTGFTSRILATLIISELWLKNVEIILTDAKPSLDGIKKAETAAEKAKAEDFKNKGNDALKKNDYQKAVDLYTEAIKIDTGNAIYRCNRSAALVGLEKYEEAEHDAYVATLIDPKYAKAWSRLGMAALKLGFPKRAKKAYEQALEVAGKDATTQMRQGLTNAEDKISETVRAINSEKNKEKQHNMRADFLDEDWEIFGKTTEFHSLIHEQQVEGLLLFAERMKWPYINELRDYAEDVYSNLRGGATIDVNLHDWLYGLILPGKWFSFKIMTAMILCTPTIKSKAGVSRYYDCGLSLPTRSYWRLRTVLGRVLGCLPGVISLCGWIGPCPRVEFDPPASTACPRHVRIKARRIALTEHSSNSDEGVIDLNSGYDRHSATRIGPGEEIQQYLAEMRDPSNWVVPEPPVRDISTCEIKSIQLKKLALDIGVAQKAAKGELDDLDVELETQYRASITFKIDNNQSPITYKLFTNPVFVTLPPCRLGPKGPHEVHMRELPRFQKNIWSIEQLKDHTPEDSDGDEVMVINATGRGAEVLARAWCSERGKSAAIRRAGGPCFVCAVRAASKGSLGTGVLIWTE</sequence>
<organism evidence="7 8">
    <name type="scientific">Aspergillus udagawae</name>
    <dbReference type="NCBI Taxonomy" id="91492"/>
    <lineage>
        <taxon>Eukaryota</taxon>
        <taxon>Fungi</taxon>
        <taxon>Dikarya</taxon>
        <taxon>Ascomycota</taxon>
        <taxon>Pezizomycotina</taxon>
        <taxon>Eurotiomycetes</taxon>
        <taxon>Eurotiomycetidae</taxon>
        <taxon>Eurotiales</taxon>
        <taxon>Aspergillaceae</taxon>
        <taxon>Aspergillus</taxon>
        <taxon>Aspergillus subgen. Fumigati</taxon>
    </lineage>
</organism>
<dbReference type="Pfam" id="PF07719">
    <property type="entry name" value="TPR_2"/>
    <property type="match status" value="1"/>
</dbReference>
<dbReference type="SMART" id="SM00028">
    <property type="entry name" value="TPR"/>
    <property type="match status" value="3"/>
</dbReference>
<feature type="signal peptide" evidence="5">
    <location>
        <begin position="1"/>
        <end position="21"/>
    </location>
</feature>
<dbReference type="SUPFAM" id="SSF48452">
    <property type="entry name" value="TPR-like"/>
    <property type="match status" value="1"/>
</dbReference>
<dbReference type="InterPro" id="IPR011990">
    <property type="entry name" value="TPR-like_helical_dom_sf"/>
</dbReference>
<feature type="domain" description="Prion-inhibition and propagation HeLo" evidence="6">
    <location>
        <begin position="6"/>
        <end position="205"/>
    </location>
</feature>
<dbReference type="AlphaFoldDB" id="A0A8E0QTC5"/>
<dbReference type="PANTHER" id="PTHR42345:SF2">
    <property type="entry name" value="HELICASE-LIKE PROTEIN"/>
    <property type="match status" value="1"/>
</dbReference>
<dbReference type="PROSITE" id="PS50005">
    <property type="entry name" value="TPR"/>
    <property type="match status" value="2"/>
</dbReference>
<dbReference type="RefSeq" id="XP_043147749.1">
    <property type="nucleotide sequence ID" value="XM_043291814.1"/>
</dbReference>
<evidence type="ECO:0000256" key="4">
    <source>
        <dbReference type="SAM" id="MobiDB-lite"/>
    </source>
</evidence>
<name>A0A8E0QTC5_9EURO</name>
<dbReference type="GeneID" id="66994394"/>
<dbReference type="Pfam" id="PF14479">
    <property type="entry name" value="HeLo"/>
    <property type="match status" value="1"/>
</dbReference>
<feature type="repeat" description="TPR" evidence="3">
    <location>
        <begin position="616"/>
        <end position="649"/>
    </location>
</feature>
<evidence type="ECO:0000313" key="7">
    <source>
        <dbReference type="EMBL" id="GIC90483.1"/>
    </source>
</evidence>
<feature type="repeat" description="TPR" evidence="3">
    <location>
        <begin position="684"/>
        <end position="717"/>
    </location>
</feature>
<evidence type="ECO:0000313" key="8">
    <source>
        <dbReference type="Proteomes" id="UP000036893"/>
    </source>
</evidence>
<protein>
    <recommendedName>
        <fullName evidence="6">Prion-inhibition and propagation HeLo domain-containing protein</fullName>
    </recommendedName>
</protein>
<reference evidence="7" key="2">
    <citation type="submission" date="2021-01" db="EMBL/GenBank/DDBJ databases">
        <title>Pan-genome distribution and transcriptional activeness of fungal secondary metabolism genes in Aspergillus section Fumigati.</title>
        <authorList>
            <person name="Takahashi H."/>
            <person name="Umemura M."/>
            <person name="Ninomiya A."/>
            <person name="Kusuya Y."/>
            <person name="Urayama S."/>
            <person name="Shimizu M."/>
            <person name="Watanabe A."/>
            <person name="Kamei K."/>
            <person name="Yaguchi T."/>
            <person name="Hagiwara D."/>
        </authorList>
    </citation>
    <scope>NUCLEOTIDE SEQUENCE</scope>
    <source>
        <strain evidence="7">IFM 46973</strain>
    </source>
</reference>
<keyword evidence="5" id="KW-0732">Signal</keyword>
<gene>
    <name evidence="7" type="ORF">Aud_006917</name>
</gene>